<name>A0A2S8SQ36_9BACT</name>
<keyword evidence="3" id="KW-1185">Reference proteome</keyword>
<dbReference type="Pfam" id="PF08305">
    <property type="entry name" value="NPCBM"/>
    <property type="match status" value="1"/>
</dbReference>
<accession>A0A2S8SQ36</accession>
<dbReference type="SUPFAM" id="SSF49785">
    <property type="entry name" value="Galactose-binding domain-like"/>
    <property type="match status" value="1"/>
</dbReference>
<dbReference type="InterPro" id="IPR038637">
    <property type="entry name" value="NPCBM_sf"/>
</dbReference>
<dbReference type="Proteomes" id="UP000237684">
    <property type="component" value="Unassembled WGS sequence"/>
</dbReference>
<evidence type="ECO:0000259" key="1">
    <source>
        <dbReference type="SMART" id="SM00776"/>
    </source>
</evidence>
<reference evidence="2 3" key="1">
    <citation type="journal article" date="2018" name="Syst. Appl. Microbiol.">
        <title>Abditibacterium utsteinense sp. nov., the first cultivated member of candidate phylum FBP, isolated from ice-free Antarctic soil samples.</title>
        <authorList>
            <person name="Tahon G."/>
            <person name="Tytgat B."/>
            <person name="Lebbe L."/>
            <person name="Carlier A."/>
            <person name="Willems A."/>
        </authorList>
    </citation>
    <scope>NUCLEOTIDE SEQUENCE [LARGE SCALE GENOMIC DNA]</scope>
    <source>
        <strain evidence="2 3">LMG 29911</strain>
    </source>
</reference>
<dbReference type="Gene3D" id="2.60.120.1060">
    <property type="entry name" value="NPCBM/NEW2 domain"/>
    <property type="match status" value="1"/>
</dbReference>
<evidence type="ECO:0000313" key="3">
    <source>
        <dbReference type="Proteomes" id="UP000237684"/>
    </source>
</evidence>
<comment type="caution">
    <text evidence="2">The sequence shown here is derived from an EMBL/GenBank/DDBJ whole genome shotgun (WGS) entry which is preliminary data.</text>
</comment>
<feature type="domain" description="Glycosyl hydrolase family 98 putative carbohydrate-binding module" evidence="1">
    <location>
        <begin position="1"/>
        <end position="106"/>
    </location>
</feature>
<evidence type="ECO:0000313" key="2">
    <source>
        <dbReference type="EMBL" id="PQV62913.1"/>
    </source>
</evidence>
<dbReference type="EMBL" id="NIGF01000018">
    <property type="protein sequence ID" value="PQV62913.1"/>
    <property type="molecule type" value="Genomic_DNA"/>
</dbReference>
<proteinExistence type="predicted"/>
<dbReference type="InterPro" id="IPR008979">
    <property type="entry name" value="Galactose-bd-like_sf"/>
</dbReference>
<dbReference type="InterPro" id="IPR013222">
    <property type="entry name" value="Glyco_hyd_98_carb-bd"/>
</dbReference>
<dbReference type="SMART" id="SM00776">
    <property type="entry name" value="NPCBM"/>
    <property type="match status" value="1"/>
</dbReference>
<protein>
    <recommendedName>
        <fullName evidence="1">Glycosyl hydrolase family 98 putative carbohydrate-binding module domain-containing protein</fullName>
    </recommendedName>
</protein>
<dbReference type="InParanoid" id="A0A2S8SQ36"/>
<dbReference type="AlphaFoldDB" id="A0A2S8SQ36"/>
<organism evidence="2 3">
    <name type="scientific">Abditibacterium utsteinense</name>
    <dbReference type="NCBI Taxonomy" id="1960156"/>
    <lineage>
        <taxon>Bacteria</taxon>
        <taxon>Pseudomonadati</taxon>
        <taxon>Abditibacteriota</taxon>
        <taxon>Abditibacteriia</taxon>
        <taxon>Abditibacteriales</taxon>
        <taxon>Abditibacteriaceae</taxon>
        <taxon>Abditibacterium</taxon>
    </lineage>
</organism>
<gene>
    <name evidence="2" type="ORF">B1R32_11810</name>
</gene>
<sequence>MKVLLRFDLQTFVPNFGSLKTGGRAKQFSAWVGVDDEVTAKSGSVVFRVLGDGRELFRSKVLHNGDEAERVEVALVGVKSLILIAGDAGGGDRNEHANWGEAQIEFAGLAPIAVVRPTVARVRLTPPDSPLPQLNGARVFGVRTDAPLLFQIAASGQKPLRFSAKLPKDVQLDSQTGLLTGVLAQNEG</sequence>